<dbReference type="RefSeq" id="WP_179589059.1">
    <property type="nucleotide sequence ID" value="NZ_JACBYR010000002.1"/>
</dbReference>
<protein>
    <submittedName>
        <fullName evidence="1">Ribosomal protein S18 acetylase RimI-like enzyme</fullName>
    </submittedName>
</protein>
<organism evidence="1 2">
    <name type="scientific">Pigmentiphaga litoralis</name>
    <dbReference type="NCBI Taxonomy" id="516702"/>
    <lineage>
        <taxon>Bacteria</taxon>
        <taxon>Pseudomonadati</taxon>
        <taxon>Pseudomonadota</taxon>
        <taxon>Betaproteobacteria</taxon>
        <taxon>Burkholderiales</taxon>
        <taxon>Alcaligenaceae</taxon>
        <taxon>Pigmentiphaga</taxon>
    </lineage>
</organism>
<keyword evidence="1" id="KW-0689">Ribosomal protein</keyword>
<dbReference type="GO" id="GO:0005840">
    <property type="term" value="C:ribosome"/>
    <property type="evidence" value="ECO:0007669"/>
    <property type="project" value="UniProtKB-KW"/>
</dbReference>
<proteinExistence type="predicted"/>
<keyword evidence="2" id="KW-1185">Reference proteome</keyword>
<dbReference type="InterPro" id="IPR016181">
    <property type="entry name" value="Acyl_CoA_acyltransferase"/>
</dbReference>
<name>A0A7Y9IXX1_9BURK</name>
<gene>
    <name evidence="1" type="ORF">FHW18_004349</name>
</gene>
<dbReference type="Proteomes" id="UP000542125">
    <property type="component" value="Unassembled WGS sequence"/>
</dbReference>
<sequence length="171" mass="17761">MLGAGHLDAIEHLHRLSIGSAGPDVVKPETRDFFAGLLAGRGRILGCFDHGALIAYGVLQTEILAYDDPRAELGYAADRGIAKLAGAAVAPSHRGAGLQRASIRQRVALAGDTPLLFSTAAPGNTASLQNLQAEGFEIRATVTRYGGLQRYLLLRECRAGDAAAGASGAAR</sequence>
<evidence type="ECO:0000313" key="1">
    <source>
        <dbReference type="EMBL" id="NYE85042.1"/>
    </source>
</evidence>
<dbReference type="SUPFAM" id="SSF55729">
    <property type="entry name" value="Acyl-CoA N-acyltransferases (Nat)"/>
    <property type="match status" value="1"/>
</dbReference>
<evidence type="ECO:0000313" key="2">
    <source>
        <dbReference type="Proteomes" id="UP000542125"/>
    </source>
</evidence>
<comment type="caution">
    <text evidence="1">The sequence shown here is derived from an EMBL/GenBank/DDBJ whole genome shotgun (WGS) entry which is preliminary data.</text>
</comment>
<dbReference type="Gene3D" id="3.40.630.30">
    <property type="match status" value="1"/>
</dbReference>
<dbReference type="AlphaFoldDB" id="A0A7Y9IXX1"/>
<accession>A0A7Y9IXX1</accession>
<dbReference type="EMBL" id="JACBYR010000002">
    <property type="protein sequence ID" value="NYE85042.1"/>
    <property type="molecule type" value="Genomic_DNA"/>
</dbReference>
<reference evidence="1 2" key="1">
    <citation type="submission" date="2020-07" db="EMBL/GenBank/DDBJ databases">
        <title>Genomic Encyclopedia of Type Strains, Phase IV (KMG-V): Genome sequencing to study the core and pangenomes of soil and plant-associated prokaryotes.</title>
        <authorList>
            <person name="Whitman W."/>
        </authorList>
    </citation>
    <scope>NUCLEOTIDE SEQUENCE [LARGE SCALE GENOMIC DNA]</scope>
    <source>
        <strain evidence="1 2">SAS40</strain>
    </source>
</reference>
<keyword evidence="1" id="KW-0687">Ribonucleoprotein</keyword>